<keyword evidence="4" id="KW-0808">Transferase</keyword>
<evidence type="ECO:0000256" key="6">
    <source>
        <dbReference type="ARBA" id="ARBA00025785"/>
    </source>
</evidence>
<evidence type="ECO:0000256" key="5">
    <source>
        <dbReference type="ARBA" id="ARBA00022898"/>
    </source>
</evidence>
<dbReference type="UniPathway" id="UPA00528">
    <property type="reaction ID" value="UER00586"/>
</dbReference>
<dbReference type="InterPro" id="IPR045088">
    <property type="entry name" value="ALAT1/2-like"/>
</dbReference>
<reference evidence="8" key="1">
    <citation type="journal article" date="2014" name="PLoS ONE">
        <title>Phylogeny of c4-photosynthesis enzymes based on algal transcriptomic and genomic data supports an archaeal/proteobacterial origin and multiple duplication for most c4-related genes.</title>
        <authorList>
            <person name="Chi S."/>
            <person name="Wu S."/>
            <person name="Yu J."/>
            <person name="Wang X."/>
            <person name="Tang X."/>
            <person name="Liu T."/>
        </authorList>
    </citation>
    <scope>NUCLEOTIDE SEQUENCE</scope>
    <source>
        <strain evidence="8">XAXW-2002282</strain>
    </source>
</reference>
<sequence>MSSPTSTIVQCLSTAPSNNEKKVLAVPGGINPALVKMEYAVRGPIVQRAEQITEQLNKKDESSSLPFDQVIYCNIGNPQSVGQQPVTFLRQVLSILVCPSLISADPSPFPSDVVGRAKDILAHSHGIGAYTASPGLPFIRDQIVKAITSRDNGIPASSDKIFLTNGASDAVKAVLQLLIRSPNDGIMIPIPQYPLYSATLTSISGAQVPYFLDEDAVKDQWSLDIDELQRSYDDAKEKGIDVRALVVINPGNPTGHVLSRDQVHGIVRFCERNNVLIMADEVYQTNVFKPSEFISFKRAVVEVGSNVELASFHSVSKGVLGECGIRAGYVEIHNMDEETRQMLYKVVSVNLCSNVLGQAAVSIMMNPPQPGDPSYELYSKEVGDIFNGLQRKSQKLSQALNTFEGVTCNTSQGAMYLFPRITVPEKAIEEAKKQGLSAPDVLYCMEMLEETGICTVPGSGFGQKEGTYHFRTTFLPPEDQMDGVVEQMRSFHHNFLQKYS</sequence>
<evidence type="ECO:0000259" key="7">
    <source>
        <dbReference type="Pfam" id="PF00155"/>
    </source>
</evidence>
<dbReference type="SUPFAM" id="SSF53383">
    <property type="entry name" value="PLP-dependent transferases"/>
    <property type="match status" value="1"/>
</dbReference>
<dbReference type="AlphaFoldDB" id="A0A097ITZ1"/>
<dbReference type="PANTHER" id="PTHR11751:SF29">
    <property type="entry name" value="ALANINE TRANSAMINASE"/>
    <property type="match status" value="1"/>
</dbReference>
<dbReference type="InterPro" id="IPR004839">
    <property type="entry name" value="Aminotransferase_I/II_large"/>
</dbReference>
<keyword evidence="3" id="KW-0032">Aminotransferase</keyword>
<dbReference type="Gene3D" id="3.90.1150.10">
    <property type="entry name" value="Aspartate Aminotransferase, domain 1"/>
    <property type="match status" value="1"/>
</dbReference>
<dbReference type="GO" id="GO:0042853">
    <property type="term" value="P:L-alanine catabolic process"/>
    <property type="evidence" value="ECO:0007669"/>
    <property type="project" value="UniProtKB-UniPathway"/>
</dbReference>
<keyword evidence="5" id="KW-0663">Pyridoxal phosphate</keyword>
<dbReference type="FunFam" id="3.90.1150.10:FF:000010">
    <property type="entry name" value="Alanine aminotransferase 2"/>
    <property type="match status" value="1"/>
</dbReference>
<evidence type="ECO:0000256" key="3">
    <source>
        <dbReference type="ARBA" id="ARBA00022576"/>
    </source>
</evidence>
<evidence type="ECO:0000256" key="4">
    <source>
        <dbReference type="ARBA" id="ARBA00022679"/>
    </source>
</evidence>
<feature type="domain" description="Aminotransferase class I/classII large" evidence="7">
    <location>
        <begin position="112"/>
        <end position="486"/>
    </location>
</feature>
<dbReference type="InterPro" id="IPR015424">
    <property type="entry name" value="PyrdxlP-dep_Trfase"/>
</dbReference>
<dbReference type="FunFam" id="3.40.640.10:FF:000012">
    <property type="entry name" value="alanine aminotransferase 2"/>
    <property type="match status" value="1"/>
</dbReference>
<dbReference type="Pfam" id="PF00155">
    <property type="entry name" value="Aminotran_1_2"/>
    <property type="match status" value="1"/>
</dbReference>
<dbReference type="InterPro" id="IPR015422">
    <property type="entry name" value="PyrdxlP-dep_Trfase_small"/>
</dbReference>
<dbReference type="EMBL" id="KM113743">
    <property type="protein sequence ID" value="AIT69946.1"/>
    <property type="molecule type" value="mRNA"/>
</dbReference>
<dbReference type="GO" id="GO:0008483">
    <property type="term" value="F:transaminase activity"/>
    <property type="evidence" value="ECO:0007669"/>
    <property type="project" value="UniProtKB-KW"/>
</dbReference>
<organism evidence="8">
    <name type="scientific">Melanothamnus japonicus</name>
    <dbReference type="NCBI Taxonomy" id="2608613"/>
    <lineage>
        <taxon>Eukaryota</taxon>
        <taxon>Rhodophyta</taxon>
        <taxon>Florideophyceae</taxon>
        <taxon>Rhodymeniophycidae</taxon>
        <taxon>Ceramiales</taxon>
        <taxon>Rhodomelaceae</taxon>
        <taxon>Polysiphonioideae</taxon>
        <taxon>Melanothamnus</taxon>
    </lineage>
</organism>
<gene>
    <name evidence="8" type="primary">alt</name>
</gene>
<evidence type="ECO:0000256" key="2">
    <source>
        <dbReference type="ARBA" id="ARBA00011738"/>
    </source>
</evidence>
<comment type="cofactor">
    <cofactor evidence="1">
        <name>pyridoxal 5'-phosphate</name>
        <dbReference type="ChEBI" id="CHEBI:597326"/>
    </cofactor>
</comment>
<protein>
    <submittedName>
        <fullName evidence="8">Alanine transaminase</fullName>
    </submittedName>
</protein>
<dbReference type="Gene3D" id="3.40.640.10">
    <property type="entry name" value="Type I PLP-dependent aspartate aminotransferase-like (Major domain)"/>
    <property type="match status" value="1"/>
</dbReference>
<dbReference type="CDD" id="cd00609">
    <property type="entry name" value="AAT_like"/>
    <property type="match status" value="1"/>
</dbReference>
<name>A0A097ITZ1_9FLOR</name>
<dbReference type="InterPro" id="IPR015421">
    <property type="entry name" value="PyrdxlP-dep_Trfase_major"/>
</dbReference>
<evidence type="ECO:0000313" key="8">
    <source>
        <dbReference type="EMBL" id="AIT69946.1"/>
    </source>
</evidence>
<comment type="similarity">
    <text evidence="6">Belongs to the class-I pyridoxal-phosphate-dependent aminotransferase family. Alanine aminotransferase subfamily.</text>
</comment>
<evidence type="ECO:0000256" key="1">
    <source>
        <dbReference type="ARBA" id="ARBA00001933"/>
    </source>
</evidence>
<proteinExistence type="evidence at transcript level"/>
<dbReference type="Gene3D" id="1.10.287.1970">
    <property type="match status" value="1"/>
</dbReference>
<dbReference type="PANTHER" id="PTHR11751">
    <property type="entry name" value="ALANINE AMINOTRANSFERASE"/>
    <property type="match status" value="1"/>
</dbReference>
<accession>A0A097ITZ1</accession>
<comment type="subunit">
    <text evidence="2">Homodimer.</text>
</comment>
<dbReference type="GO" id="GO:0030170">
    <property type="term" value="F:pyridoxal phosphate binding"/>
    <property type="evidence" value="ECO:0007669"/>
    <property type="project" value="InterPro"/>
</dbReference>